<dbReference type="InterPro" id="IPR005479">
    <property type="entry name" value="CPAse_ATP-bd"/>
</dbReference>
<keyword evidence="12" id="KW-0276">Fatty acid metabolism</keyword>
<accession>A0AAI9AHE6</accession>
<evidence type="ECO:0000256" key="11">
    <source>
        <dbReference type="PROSITE-ProRule" id="PRU00409"/>
    </source>
</evidence>
<evidence type="ECO:0000256" key="12">
    <source>
        <dbReference type="RuleBase" id="RU365063"/>
    </source>
</evidence>
<name>A0AAI9AHE6_9BACT</name>
<dbReference type="InterPro" id="IPR005481">
    <property type="entry name" value="BC-like_N"/>
</dbReference>
<keyword evidence="12" id="KW-0092">Biotin</keyword>
<dbReference type="SUPFAM" id="SSF51246">
    <property type="entry name" value="Rudiment single hybrid motif"/>
    <property type="match status" value="1"/>
</dbReference>
<dbReference type="EMBL" id="ABCJ01000004">
    <property type="protein sequence ID" value="EDM23671.1"/>
    <property type="molecule type" value="Genomic_DNA"/>
</dbReference>
<evidence type="ECO:0000256" key="8">
    <source>
        <dbReference type="ARBA" id="ARBA00022840"/>
    </source>
</evidence>
<comment type="pathway">
    <text evidence="2 12">Lipid metabolism; malonyl-CoA biosynthesis; malonyl-CoA from acetyl-CoA: step 1/1.</text>
</comment>
<keyword evidence="12" id="KW-0444">Lipid biosynthesis</keyword>
<dbReference type="PANTHER" id="PTHR48095:SF2">
    <property type="entry name" value="BIOTIN CARBOXYLASE, CHLOROPLASTIC"/>
    <property type="match status" value="1"/>
</dbReference>
<dbReference type="PROSITE" id="PS50979">
    <property type="entry name" value="BC"/>
    <property type="match status" value="1"/>
</dbReference>
<dbReference type="FunFam" id="3.30.470.20:FF:000028">
    <property type="entry name" value="Methylcrotonoyl-CoA carboxylase subunit alpha, mitochondrial"/>
    <property type="match status" value="1"/>
</dbReference>
<dbReference type="PROSITE" id="PS00867">
    <property type="entry name" value="CPSASE_2"/>
    <property type="match status" value="1"/>
</dbReference>
<evidence type="ECO:0000256" key="9">
    <source>
        <dbReference type="ARBA" id="ARBA00022842"/>
    </source>
</evidence>
<proteinExistence type="predicted"/>
<evidence type="ECO:0000256" key="6">
    <source>
        <dbReference type="ARBA" id="ARBA00022723"/>
    </source>
</evidence>
<dbReference type="NCBIfam" id="TIGR00514">
    <property type="entry name" value="accC"/>
    <property type="match status" value="1"/>
</dbReference>
<keyword evidence="6" id="KW-0479">Metal-binding</keyword>
<feature type="domain" description="Biotin carboxylation" evidence="14">
    <location>
        <begin position="3"/>
        <end position="446"/>
    </location>
</feature>
<evidence type="ECO:0000259" key="13">
    <source>
        <dbReference type="PROSITE" id="PS50975"/>
    </source>
</evidence>
<dbReference type="GO" id="GO:0004075">
    <property type="term" value="F:biotin carboxylase activity"/>
    <property type="evidence" value="ECO:0007669"/>
    <property type="project" value="UniProtKB-EC"/>
</dbReference>
<dbReference type="Gene3D" id="3.30.470.20">
    <property type="entry name" value="ATP-grasp fold, B domain"/>
    <property type="match status" value="1"/>
</dbReference>
<evidence type="ECO:0000256" key="5">
    <source>
        <dbReference type="ARBA" id="ARBA00022598"/>
    </source>
</evidence>
<dbReference type="GO" id="GO:0046872">
    <property type="term" value="F:metal ion binding"/>
    <property type="evidence" value="ECO:0007669"/>
    <property type="project" value="UniProtKB-KW"/>
</dbReference>
<dbReference type="InterPro" id="IPR051602">
    <property type="entry name" value="ACC_Biotin_Carboxylase"/>
</dbReference>
<evidence type="ECO:0000313" key="15">
    <source>
        <dbReference type="EMBL" id="EDM23671.1"/>
    </source>
</evidence>
<evidence type="ECO:0000256" key="1">
    <source>
        <dbReference type="ARBA" id="ARBA00003761"/>
    </source>
</evidence>
<dbReference type="SMART" id="SM00878">
    <property type="entry name" value="Biotin_carb_C"/>
    <property type="match status" value="1"/>
</dbReference>
<dbReference type="PROSITE" id="PS50975">
    <property type="entry name" value="ATP_GRASP"/>
    <property type="match status" value="1"/>
</dbReference>
<dbReference type="EC" id="6.3.4.14" evidence="4 12"/>
<keyword evidence="12" id="KW-0275">Fatty acid biosynthesis</keyword>
<dbReference type="FunFam" id="3.30.1490.20:FF:000018">
    <property type="entry name" value="Biotin carboxylase"/>
    <property type="match status" value="1"/>
</dbReference>
<keyword evidence="7 11" id="KW-0547">Nucleotide-binding</keyword>
<dbReference type="NCBIfam" id="NF006286">
    <property type="entry name" value="PRK08462.1"/>
    <property type="match status" value="1"/>
</dbReference>
<keyword evidence="9" id="KW-0460">Magnesium</keyword>
<comment type="catalytic activity">
    <reaction evidence="10 12">
        <text>N(6)-biotinyl-L-lysyl-[protein] + hydrogencarbonate + ATP = N(6)-carboxybiotinyl-L-lysyl-[protein] + ADP + phosphate + H(+)</text>
        <dbReference type="Rhea" id="RHEA:13501"/>
        <dbReference type="Rhea" id="RHEA-COMP:10505"/>
        <dbReference type="Rhea" id="RHEA-COMP:10506"/>
        <dbReference type="ChEBI" id="CHEBI:15378"/>
        <dbReference type="ChEBI" id="CHEBI:17544"/>
        <dbReference type="ChEBI" id="CHEBI:30616"/>
        <dbReference type="ChEBI" id="CHEBI:43474"/>
        <dbReference type="ChEBI" id="CHEBI:83144"/>
        <dbReference type="ChEBI" id="CHEBI:83145"/>
        <dbReference type="ChEBI" id="CHEBI:456216"/>
        <dbReference type="EC" id="6.3.4.14"/>
    </reaction>
</comment>
<keyword evidence="5 12" id="KW-0436">Ligase</keyword>
<dbReference type="InterPro" id="IPR011054">
    <property type="entry name" value="Rudment_hybrid_motif"/>
</dbReference>
<evidence type="ECO:0000256" key="2">
    <source>
        <dbReference type="ARBA" id="ARBA00004956"/>
    </source>
</evidence>
<evidence type="ECO:0000256" key="10">
    <source>
        <dbReference type="ARBA" id="ARBA00048600"/>
    </source>
</evidence>
<reference evidence="15 16" key="1">
    <citation type="journal article" date="2011" name="Stand. Genomic Sci.">
        <title>Draft genome sequence of Caminibacter mediatlanticus strain TB-2, an epsilonproteobacterium isolated from a deep-sea hydrothermal vent.</title>
        <authorList>
            <person name="Giovannelli D."/>
            <person name="Ferriera S."/>
            <person name="Johnson J."/>
            <person name="Kravitz S."/>
            <person name="Perez-Rodriguez I."/>
            <person name="Ricci J."/>
            <person name="O'Brien C."/>
            <person name="Voordeckers J.W."/>
            <person name="Bini E."/>
            <person name="Vetriani C."/>
        </authorList>
    </citation>
    <scope>NUCLEOTIDE SEQUENCE [LARGE SCALE GENOMIC DNA]</scope>
    <source>
        <strain evidence="15 16">TB-2</strain>
    </source>
</reference>
<dbReference type="AlphaFoldDB" id="A0AAI9AHE6"/>
<evidence type="ECO:0000256" key="3">
    <source>
        <dbReference type="ARBA" id="ARBA00011750"/>
    </source>
</evidence>
<dbReference type="RefSeq" id="WP_007474594.1">
    <property type="nucleotide sequence ID" value="NZ_ABCJ01000004.1"/>
</dbReference>
<dbReference type="Proteomes" id="UP000003288">
    <property type="component" value="Unassembled WGS sequence"/>
</dbReference>
<evidence type="ECO:0000256" key="4">
    <source>
        <dbReference type="ARBA" id="ARBA00013263"/>
    </source>
</evidence>
<comment type="function">
    <text evidence="1 12">This protein is a component of the acetyl coenzyme A carboxylase complex; first, biotin carboxylase catalyzes the carboxylation of the carrier protein and then the transcarboxylase transfers the carboxyl group to form malonyl-CoA.</text>
</comment>
<evidence type="ECO:0000313" key="16">
    <source>
        <dbReference type="Proteomes" id="UP000003288"/>
    </source>
</evidence>
<feature type="domain" description="ATP-grasp" evidence="13">
    <location>
        <begin position="122"/>
        <end position="319"/>
    </location>
</feature>
<dbReference type="NCBIfam" id="NF006367">
    <property type="entry name" value="PRK08591.1"/>
    <property type="match status" value="1"/>
</dbReference>
<keyword evidence="12" id="KW-0443">Lipid metabolism</keyword>
<dbReference type="InterPro" id="IPR005482">
    <property type="entry name" value="Biotin_COase_C"/>
</dbReference>
<evidence type="ECO:0000259" key="14">
    <source>
        <dbReference type="PROSITE" id="PS50979"/>
    </source>
</evidence>
<dbReference type="SUPFAM" id="SSF56059">
    <property type="entry name" value="Glutathione synthetase ATP-binding domain-like"/>
    <property type="match status" value="1"/>
</dbReference>
<dbReference type="PROSITE" id="PS00866">
    <property type="entry name" value="CPSASE_1"/>
    <property type="match status" value="1"/>
</dbReference>
<organism evidence="15 16">
    <name type="scientific">Caminibacter mediatlanticus TB-2</name>
    <dbReference type="NCBI Taxonomy" id="391592"/>
    <lineage>
        <taxon>Bacteria</taxon>
        <taxon>Pseudomonadati</taxon>
        <taxon>Campylobacterota</taxon>
        <taxon>Epsilonproteobacteria</taxon>
        <taxon>Nautiliales</taxon>
        <taxon>Nautiliaceae</taxon>
        <taxon>Caminibacter</taxon>
    </lineage>
</organism>
<dbReference type="GO" id="GO:0005524">
    <property type="term" value="F:ATP binding"/>
    <property type="evidence" value="ECO:0007669"/>
    <property type="project" value="UniProtKB-UniRule"/>
</dbReference>
<dbReference type="PANTHER" id="PTHR48095">
    <property type="entry name" value="PYRUVATE CARBOXYLASE SUBUNIT A"/>
    <property type="match status" value="1"/>
</dbReference>
<dbReference type="InterPro" id="IPR011761">
    <property type="entry name" value="ATP-grasp"/>
</dbReference>
<protein>
    <recommendedName>
        <fullName evidence="4 12">Biotin carboxylase</fullName>
        <ecNumber evidence="4 12">6.3.4.14</ecNumber>
    </recommendedName>
    <alternativeName>
        <fullName evidence="12">Acetyl-coenzyme A carboxylase biotin carboxylase subunit A</fullName>
    </alternativeName>
</protein>
<dbReference type="Pfam" id="PF00289">
    <property type="entry name" value="Biotin_carb_N"/>
    <property type="match status" value="1"/>
</dbReference>
<evidence type="ECO:0000256" key="7">
    <source>
        <dbReference type="ARBA" id="ARBA00022741"/>
    </source>
</evidence>
<dbReference type="SUPFAM" id="SSF52440">
    <property type="entry name" value="PreATP-grasp domain"/>
    <property type="match status" value="1"/>
</dbReference>
<dbReference type="GO" id="GO:0006633">
    <property type="term" value="P:fatty acid biosynthetic process"/>
    <property type="evidence" value="ECO:0007669"/>
    <property type="project" value="UniProtKB-KW"/>
</dbReference>
<dbReference type="InterPro" id="IPR011764">
    <property type="entry name" value="Biotin_carboxylation_dom"/>
</dbReference>
<dbReference type="Pfam" id="PF02785">
    <property type="entry name" value="Biotin_carb_C"/>
    <property type="match status" value="1"/>
</dbReference>
<dbReference type="InterPro" id="IPR004549">
    <property type="entry name" value="Acetyl_CoA_COase_biotin_COase"/>
</dbReference>
<dbReference type="InterPro" id="IPR016185">
    <property type="entry name" value="PreATP-grasp_dom_sf"/>
</dbReference>
<gene>
    <name evidence="15" type="ORF">CMTB2_05282</name>
</gene>
<keyword evidence="8 11" id="KW-0067">ATP-binding</keyword>
<comment type="subunit">
    <text evidence="3 12">Acetyl-CoA carboxylase is a heterohexamer of biotin carboxyl carrier protein, biotin carboxylase and the two subunits of carboxyl transferase in a 2:2 complex.</text>
</comment>
<comment type="caution">
    <text evidence="15">The sequence shown here is derived from an EMBL/GenBank/DDBJ whole genome shotgun (WGS) entry which is preliminary data.</text>
</comment>
<dbReference type="Pfam" id="PF02786">
    <property type="entry name" value="CPSase_L_D2"/>
    <property type="match status" value="1"/>
</dbReference>
<sequence length="447" mass="49882">MKKLNRILIANRGEIALRAIRAIHKLDKEAVCIYSKADKDAIYLGFADGAVCVGPAKSSESYLNIPAIITAAEMTECDAIFPGYGFLSENQTFVEVCKAHNISFIGPSLEVMELMADKSKAKEVMKSAGVPVIPGSEGAIKDIEEAKKVAREIGYPVILKAASGGGGRGMRVVEDESYLENAFLAASSEAESAFGDATIYMEKYIEKPRHVEVQILGDKHGNVIHLGERDCSLQRRHQKLIEESPATILDEETRKKLHETAVKAAKAIGYYSAGTIEFLVDKDLNFYFMEMNTRLQVEHPVSEMVTGLDLVEWMIRVEEGEKIPSQEKIEIKGHAIECRILAEDPEKFIPSPGKIQKLYIPGGKDVRVDTHIYAGYIIPPYYDSLIAKIITWGKDREEAIKVMKEALKEFKISGIKTSIPFHLKMLENEDFLNNNYDTKYLESKVLV</sequence>